<keyword evidence="2" id="KW-1185">Reference proteome</keyword>
<sequence length="121" mass="13382">MPKIPDSTKDSLHWRLATRARERWPDLAEVRMRYRTGLAYVDGILSGGEILPLCRLRYVGSATTWGFAIYRASHDDYEDNFLPTGSSSGTAEEALDCACGLCLNDPTACTTDPRPFNGGNH</sequence>
<dbReference type="HOGENOM" id="CLU_2093253_0_0_11"/>
<dbReference type="EMBL" id="FO117623">
    <property type="protein sequence ID" value="CCG05820.1"/>
    <property type="molecule type" value="Genomic_DNA"/>
</dbReference>
<accession>H6RVZ0</accession>
<reference evidence="2" key="2">
    <citation type="submission" date="2012-02" db="EMBL/GenBank/DDBJ databases">
        <title>Complete genome sequence of Blastococcus saxobsidens strain DD2.</title>
        <authorList>
            <person name="Genoscope."/>
        </authorList>
    </citation>
    <scope>NUCLEOTIDE SEQUENCE [LARGE SCALE GENOMIC DNA]</scope>
    <source>
        <strain evidence="2">DD2</strain>
    </source>
</reference>
<evidence type="ECO:0000313" key="2">
    <source>
        <dbReference type="Proteomes" id="UP000007517"/>
    </source>
</evidence>
<dbReference type="KEGG" id="bsd:BLASA_5046"/>
<dbReference type="eggNOG" id="ENOG5032RF5">
    <property type="taxonomic scope" value="Bacteria"/>
</dbReference>
<dbReference type="OrthoDB" id="5419957at2"/>
<dbReference type="Proteomes" id="UP000007517">
    <property type="component" value="Chromosome"/>
</dbReference>
<reference evidence="1 2" key="1">
    <citation type="journal article" date="2012" name="J. Bacteriol.">
        <title>Genome Sequence of Blastococcus saxobsidens DD2, a Stone-Inhabiting Bacterium.</title>
        <authorList>
            <person name="Chouaia B."/>
            <person name="Crotti E."/>
            <person name="Brusetti L."/>
            <person name="Daffonchio D."/>
            <person name="Essoussi I."/>
            <person name="Nouioui I."/>
            <person name="Sbissi I."/>
            <person name="Ghodhbane-Gtari F."/>
            <person name="Gtari M."/>
            <person name="Vacherie B."/>
            <person name="Barbe V."/>
            <person name="Medigue C."/>
            <person name="Gury J."/>
            <person name="Pujic P."/>
            <person name="Normand P."/>
        </authorList>
    </citation>
    <scope>NUCLEOTIDE SEQUENCE [LARGE SCALE GENOMIC DNA]</scope>
    <source>
        <strain evidence="1 2">DD2</strain>
    </source>
</reference>
<proteinExistence type="predicted"/>
<organism evidence="1 2">
    <name type="scientific">Blastococcus saxobsidens (strain DD2)</name>
    <dbReference type="NCBI Taxonomy" id="1146883"/>
    <lineage>
        <taxon>Bacteria</taxon>
        <taxon>Bacillati</taxon>
        <taxon>Actinomycetota</taxon>
        <taxon>Actinomycetes</taxon>
        <taxon>Geodermatophilales</taxon>
        <taxon>Geodermatophilaceae</taxon>
        <taxon>Blastococcus</taxon>
    </lineage>
</organism>
<dbReference type="RefSeq" id="WP_014378679.1">
    <property type="nucleotide sequence ID" value="NC_016943.1"/>
</dbReference>
<protein>
    <submittedName>
        <fullName evidence="1">Uncharacterized protein</fullName>
    </submittedName>
</protein>
<name>H6RVZ0_BLASD</name>
<dbReference type="AlphaFoldDB" id="H6RVZ0"/>
<gene>
    <name evidence="1" type="ordered locus">BLASA_5046</name>
</gene>
<evidence type="ECO:0000313" key="1">
    <source>
        <dbReference type="EMBL" id="CCG05820.1"/>
    </source>
</evidence>